<keyword evidence="4" id="KW-1185">Reference proteome</keyword>
<dbReference type="Araport" id="AT2G47885"/>
<reference evidence="4" key="2">
    <citation type="journal article" date="2017" name="Plant J.">
        <title>Araport11: a complete reannotation of the Arabidopsis thaliana reference genome.</title>
        <authorList>
            <person name="Cheng C.Y."/>
            <person name="Krishnakumar V."/>
            <person name="Chan A.P."/>
            <person name="Thibaud-Nissen F."/>
            <person name="Schobel S."/>
            <person name="Town C.D."/>
        </authorList>
    </citation>
    <scope>GENOME REANNOTATION</scope>
    <source>
        <strain evidence="4">cv. Columbia</strain>
    </source>
</reference>
<dbReference type="GeneID" id="28718363"/>
<dbReference type="RefSeq" id="NP_001323624.1">
    <property type="nucleotide sequence ID" value="NM_001337282.1"/>
</dbReference>
<evidence type="ECO:0000313" key="2">
    <source>
        <dbReference type="Araport" id="AT2G47885"/>
    </source>
</evidence>
<sequence>MTSLVEPTSLPPTKTAGTAVEQPSRRRAFSISRQSGSLSISWMVG</sequence>
<reference evidence="3 4" key="1">
    <citation type="journal article" date="1999" name="Nature">
        <title>Sequence and analysis of chromosome 2 of the plant Arabidopsis thaliana.</title>
        <authorList>
            <person name="Lin X."/>
            <person name="Kaul S."/>
            <person name="Rounsley S."/>
            <person name="Shea T.P."/>
            <person name="Benito M.I."/>
            <person name="Town C.D."/>
            <person name="Fujii C.Y."/>
            <person name="Mason T."/>
            <person name="Bowman C.L."/>
            <person name="Barnstead M."/>
            <person name="Feldblyum T.V."/>
            <person name="Buell C.R."/>
            <person name="Ketchum K.A."/>
            <person name="Lee J."/>
            <person name="Ronning C.M."/>
            <person name="Koo H.L."/>
            <person name="Moffat K.S."/>
            <person name="Cronin L.A."/>
            <person name="Shen M."/>
            <person name="Pai G."/>
            <person name="Van Aken S."/>
            <person name="Umayam L."/>
            <person name="Tallon L.J."/>
            <person name="Gill J.E."/>
            <person name="Adams M.D."/>
            <person name="Carrera A.J."/>
            <person name="Creasy T.H."/>
            <person name="Goodman H.M."/>
            <person name="Somerville C.R."/>
            <person name="Copenhaver G.P."/>
            <person name="Preuss D."/>
            <person name="Nierman W.C."/>
            <person name="White O."/>
            <person name="Eisen J.A."/>
            <person name="Salzberg S.L."/>
            <person name="Fraser C.M."/>
            <person name="Venter J.C."/>
        </authorList>
    </citation>
    <scope>NUCLEOTIDE SEQUENCE [LARGE SCALE GENOMIC DNA]</scope>
    <source>
        <strain evidence="4">cv. Columbia</strain>
    </source>
</reference>
<dbReference type="TAIR" id="AT2G47885"/>
<protein>
    <submittedName>
        <fullName evidence="3">Uncharacterized protein</fullName>
    </submittedName>
</protein>
<dbReference type="AlphaFoldDB" id="A0A1P8AXS1"/>
<feature type="region of interest" description="Disordered" evidence="1">
    <location>
        <begin position="1"/>
        <end position="31"/>
    </location>
</feature>
<dbReference type="Proteomes" id="UP000006548">
    <property type="component" value="Chromosome 2"/>
</dbReference>
<gene>
    <name evidence="2 3" type="ordered locus">At2g47885</name>
</gene>
<feature type="compositionally biased region" description="Polar residues" evidence="1">
    <location>
        <begin position="1"/>
        <end position="16"/>
    </location>
</feature>
<accession>A0A1P8AXS1</accession>
<evidence type="ECO:0000256" key="1">
    <source>
        <dbReference type="SAM" id="MobiDB-lite"/>
    </source>
</evidence>
<name>A0A1P8AXS1_ARATH</name>
<organism evidence="3 4">
    <name type="scientific">Arabidopsis thaliana</name>
    <name type="common">Mouse-ear cress</name>
    <dbReference type="NCBI Taxonomy" id="3702"/>
    <lineage>
        <taxon>Eukaryota</taxon>
        <taxon>Viridiplantae</taxon>
        <taxon>Streptophyta</taxon>
        <taxon>Embryophyta</taxon>
        <taxon>Tracheophyta</taxon>
        <taxon>Spermatophyta</taxon>
        <taxon>Magnoliopsida</taxon>
        <taxon>eudicotyledons</taxon>
        <taxon>Gunneridae</taxon>
        <taxon>Pentapetalae</taxon>
        <taxon>rosids</taxon>
        <taxon>malvids</taxon>
        <taxon>Brassicales</taxon>
        <taxon>Brassicaceae</taxon>
        <taxon>Camelineae</taxon>
        <taxon>Arabidopsis</taxon>
    </lineage>
</organism>
<dbReference type="EMBL" id="CP002685">
    <property type="protein sequence ID" value="ANM61407.1"/>
    <property type="molecule type" value="Genomic_DNA"/>
</dbReference>
<evidence type="ECO:0000313" key="4">
    <source>
        <dbReference type="Proteomes" id="UP000006548"/>
    </source>
</evidence>
<proteinExistence type="predicted"/>
<evidence type="ECO:0000313" key="3">
    <source>
        <dbReference type="EMBL" id="ANM61407.1"/>
    </source>
</evidence>
<dbReference type="KEGG" id="ath:AT2G47885"/>
<dbReference type="InParanoid" id="A0A1P8AXS1"/>